<dbReference type="EMBL" id="JAMFLX010000005">
    <property type="protein sequence ID" value="MCL6269349.1"/>
    <property type="molecule type" value="Genomic_DNA"/>
</dbReference>
<dbReference type="PROSITE" id="PS00107">
    <property type="entry name" value="PROTEIN_KINASE_ATP"/>
    <property type="match status" value="1"/>
</dbReference>
<name>A0ABT0PD96_9GAMM</name>
<keyword evidence="2 3" id="KW-0067">ATP-binding</keyword>
<proteinExistence type="predicted"/>
<dbReference type="InterPro" id="IPR008271">
    <property type="entry name" value="Ser/Thr_kinase_AS"/>
</dbReference>
<dbReference type="RefSeq" id="WP_249698341.1">
    <property type="nucleotide sequence ID" value="NZ_JAMFLX010000005.1"/>
</dbReference>
<keyword evidence="8" id="KW-1185">Reference proteome</keyword>
<accession>A0ABT0PD96</accession>
<dbReference type="Pfam" id="PF03781">
    <property type="entry name" value="FGE-sulfatase"/>
    <property type="match status" value="1"/>
</dbReference>
<dbReference type="Gene3D" id="3.30.200.20">
    <property type="entry name" value="Phosphorylase Kinase, domain 1"/>
    <property type="match status" value="1"/>
</dbReference>
<dbReference type="Pfam" id="PF00069">
    <property type="entry name" value="Pkinase"/>
    <property type="match status" value="1"/>
</dbReference>
<evidence type="ECO:0000256" key="2">
    <source>
        <dbReference type="ARBA" id="ARBA00022840"/>
    </source>
</evidence>
<feature type="coiled-coil region" evidence="4">
    <location>
        <begin position="541"/>
        <end position="593"/>
    </location>
</feature>
<dbReference type="InterPro" id="IPR011009">
    <property type="entry name" value="Kinase-like_dom_sf"/>
</dbReference>
<evidence type="ECO:0000313" key="7">
    <source>
        <dbReference type="EMBL" id="MCL6269349.1"/>
    </source>
</evidence>
<feature type="region of interest" description="Disordered" evidence="5">
    <location>
        <begin position="1"/>
        <end position="38"/>
    </location>
</feature>
<dbReference type="Gene3D" id="3.90.1580.10">
    <property type="entry name" value="paralog of FGE (formylglycine-generating enzyme)"/>
    <property type="match status" value="1"/>
</dbReference>
<dbReference type="SUPFAM" id="SSF56112">
    <property type="entry name" value="Protein kinase-like (PK-like)"/>
    <property type="match status" value="1"/>
</dbReference>
<dbReference type="InterPro" id="IPR017441">
    <property type="entry name" value="Protein_kinase_ATP_BS"/>
</dbReference>
<dbReference type="InterPro" id="IPR016187">
    <property type="entry name" value="CTDL_fold"/>
</dbReference>
<gene>
    <name evidence="7" type="ORF">M3P05_05240</name>
</gene>
<feature type="binding site" evidence="3">
    <location>
        <position position="163"/>
    </location>
    <ligand>
        <name>ATP</name>
        <dbReference type="ChEBI" id="CHEBI:30616"/>
    </ligand>
</feature>
<dbReference type="CDD" id="cd14014">
    <property type="entry name" value="STKc_PknB_like"/>
    <property type="match status" value="1"/>
</dbReference>
<organism evidence="7 8">
    <name type="scientific">Parendozoicomonas callyspongiae</name>
    <dbReference type="NCBI Taxonomy" id="2942213"/>
    <lineage>
        <taxon>Bacteria</taxon>
        <taxon>Pseudomonadati</taxon>
        <taxon>Pseudomonadota</taxon>
        <taxon>Gammaproteobacteria</taxon>
        <taxon>Oceanospirillales</taxon>
        <taxon>Endozoicomonadaceae</taxon>
        <taxon>Parendozoicomonas</taxon>
    </lineage>
</organism>
<dbReference type="PROSITE" id="PS00108">
    <property type="entry name" value="PROTEIN_KINASE_ST"/>
    <property type="match status" value="1"/>
</dbReference>
<dbReference type="PANTHER" id="PTHR24361">
    <property type="entry name" value="MITOGEN-ACTIVATED KINASE KINASE KINASE"/>
    <property type="match status" value="1"/>
</dbReference>
<keyword evidence="1 3" id="KW-0547">Nucleotide-binding</keyword>
<keyword evidence="7" id="KW-0808">Transferase</keyword>
<dbReference type="InterPro" id="IPR005532">
    <property type="entry name" value="SUMF_dom"/>
</dbReference>
<feature type="domain" description="Protein kinase" evidence="6">
    <location>
        <begin position="128"/>
        <end position="398"/>
    </location>
</feature>
<dbReference type="InterPro" id="IPR053235">
    <property type="entry name" value="Ser_Thr_kinase"/>
</dbReference>
<comment type="caution">
    <text evidence="7">The sequence shown here is derived from an EMBL/GenBank/DDBJ whole genome shotgun (WGS) entry which is preliminary data.</text>
</comment>
<dbReference type="InterPro" id="IPR042095">
    <property type="entry name" value="SUMF_sf"/>
</dbReference>
<sequence length="895" mass="98872">MSTSDNDKTKLADHSELNQKGSSEGNSDKTRLVDDSSAYTDETVIAGIDQDSEDRTTLVDIPEVSARTDQIPDENDKTIIVDTRPSITGSHQTGSFQHNQSSQFNNQQQPNPAEQQRYSSNRLINNRFELQTVLGAGGMGAVYKAIDLRKVEARDRNPYVALKLLNDDFKKHPDAFISLQRESRKSQNLAHPNIVTVYDFDRDGETVFMTMEFMEGSALDGLIRKNANIGLEFEKACRVFRDISEALAYAHSKNIIHSDFKPGNIFVLNSGHAKVFDFGIARAVSSSGIGAPTDDDKTVFDAGELSALTPAYASYEMLKGEEPSVSDDVYALACVAYELFAGKHPFNKTPADKAAEQNLKPKRIKNLKSRQWKALEKALQFKRSDRTATVKELEIAFFRKSRIPLYAAASILVAASASFIVYQQSQQVDEQVLREELEQELQSDIRANVEHELAVKSASNLLQSALKMPLDENWDAAVEGALNAYKKLAPDDTDTIIQTQQKAMSLYLLASAEKREAGILKAARELLNKASYWQKEDTEQIVRQESLLADAQEDLRQQQEQQKLAAEAEARRLAEAQRQQQIELARQEELRKQALARKKKQRDIANAEKSVQDSLYCSSSIDIGAIASTLSALQQLSANKYQVQKESAERSLSGCLTQIARRSPSTASRLKSSALKAFPQSPTIAAVSIDFCGHLRPGSGSKGKRYYCADILDSGGNSPTLVVAKAGNKTVAVTRNEVTIGDFNKFCQTTGQCSPLNGSSKLPASNISFEQIKHYVSWLSQQSGYQYRLPSYDEWLDLASDERNGSDPDRNCYIKFGTLQKGAELVNANVGKANDNGLVNHVGNVQELTIGTNGRLIAAGGSRKDPLKRCLVTTQVAHNGQPDSITGFRLIRTIK</sequence>
<feature type="region of interest" description="Disordered" evidence="5">
    <location>
        <begin position="85"/>
        <end position="116"/>
    </location>
</feature>
<dbReference type="Gene3D" id="1.10.510.10">
    <property type="entry name" value="Transferase(Phosphotransferase) domain 1"/>
    <property type="match status" value="1"/>
</dbReference>
<dbReference type="SUPFAM" id="SSF56436">
    <property type="entry name" value="C-type lectin-like"/>
    <property type="match status" value="1"/>
</dbReference>
<reference evidence="7 8" key="1">
    <citation type="submission" date="2022-05" db="EMBL/GenBank/DDBJ databases">
        <authorList>
            <person name="Park J.-S."/>
        </authorList>
    </citation>
    <scope>NUCLEOTIDE SEQUENCE [LARGE SCALE GENOMIC DNA]</scope>
    <source>
        <strain evidence="7 8">2012CJ34-2</strain>
    </source>
</reference>
<evidence type="ECO:0000256" key="1">
    <source>
        <dbReference type="ARBA" id="ARBA00022741"/>
    </source>
</evidence>
<evidence type="ECO:0000313" key="8">
    <source>
        <dbReference type="Proteomes" id="UP001203338"/>
    </source>
</evidence>
<dbReference type="InterPro" id="IPR000719">
    <property type="entry name" value="Prot_kinase_dom"/>
</dbReference>
<feature type="compositionally biased region" description="Low complexity" evidence="5">
    <location>
        <begin position="96"/>
        <end position="116"/>
    </location>
</feature>
<evidence type="ECO:0000256" key="4">
    <source>
        <dbReference type="SAM" id="Coils"/>
    </source>
</evidence>
<keyword evidence="7" id="KW-0418">Kinase</keyword>
<dbReference type="GO" id="GO:0016301">
    <property type="term" value="F:kinase activity"/>
    <property type="evidence" value="ECO:0007669"/>
    <property type="project" value="UniProtKB-KW"/>
</dbReference>
<feature type="compositionally biased region" description="Polar residues" evidence="5">
    <location>
        <begin position="85"/>
        <end position="95"/>
    </location>
</feature>
<dbReference type="PROSITE" id="PS50011">
    <property type="entry name" value="PROTEIN_KINASE_DOM"/>
    <property type="match status" value="1"/>
</dbReference>
<keyword evidence="4" id="KW-0175">Coiled coil</keyword>
<protein>
    <submittedName>
        <fullName evidence="7">Protein kinase</fullName>
    </submittedName>
</protein>
<evidence type="ECO:0000256" key="3">
    <source>
        <dbReference type="PROSITE-ProRule" id="PRU10141"/>
    </source>
</evidence>
<feature type="compositionally biased region" description="Basic and acidic residues" evidence="5">
    <location>
        <begin position="1"/>
        <end position="17"/>
    </location>
</feature>
<evidence type="ECO:0000256" key="5">
    <source>
        <dbReference type="SAM" id="MobiDB-lite"/>
    </source>
</evidence>
<dbReference type="Proteomes" id="UP001203338">
    <property type="component" value="Unassembled WGS sequence"/>
</dbReference>
<evidence type="ECO:0000259" key="6">
    <source>
        <dbReference type="PROSITE" id="PS50011"/>
    </source>
</evidence>